<protein>
    <submittedName>
        <fullName evidence="1">Uncharacterized protein</fullName>
    </submittedName>
</protein>
<evidence type="ECO:0000313" key="1">
    <source>
        <dbReference type="EMBL" id="KAG7162345.1"/>
    </source>
</evidence>
<sequence>MGLKMKFSAIRYFPYNDYTPDSSEPGSTVTLKDCLDARLLSVLEPALNCRRTVGRITVECVGVGRGYVAAAECLVVGDRRSWC</sequence>
<name>A0A8J5JQN8_HOMAM</name>
<dbReference type="AlphaFoldDB" id="A0A8J5JQN8"/>
<comment type="caution">
    <text evidence="1">The sequence shown here is derived from an EMBL/GenBank/DDBJ whole genome shotgun (WGS) entry which is preliminary data.</text>
</comment>
<keyword evidence="2" id="KW-1185">Reference proteome</keyword>
<accession>A0A8J5JQN8</accession>
<reference evidence="1" key="1">
    <citation type="journal article" date="2021" name="Sci. Adv.">
        <title>The American lobster genome reveals insights on longevity, neural, and immune adaptations.</title>
        <authorList>
            <person name="Polinski J.M."/>
            <person name="Zimin A.V."/>
            <person name="Clark K.F."/>
            <person name="Kohn A.B."/>
            <person name="Sadowski N."/>
            <person name="Timp W."/>
            <person name="Ptitsyn A."/>
            <person name="Khanna P."/>
            <person name="Romanova D.Y."/>
            <person name="Williams P."/>
            <person name="Greenwood S.J."/>
            <person name="Moroz L.L."/>
            <person name="Walt D.R."/>
            <person name="Bodnar A.G."/>
        </authorList>
    </citation>
    <scope>NUCLEOTIDE SEQUENCE</scope>
    <source>
        <strain evidence="1">GMGI-L3</strain>
    </source>
</reference>
<proteinExistence type="predicted"/>
<dbReference type="EMBL" id="JAHLQT010027705">
    <property type="protein sequence ID" value="KAG7162345.1"/>
    <property type="molecule type" value="Genomic_DNA"/>
</dbReference>
<organism evidence="1 2">
    <name type="scientific">Homarus americanus</name>
    <name type="common">American lobster</name>
    <dbReference type="NCBI Taxonomy" id="6706"/>
    <lineage>
        <taxon>Eukaryota</taxon>
        <taxon>Metazoa</taxon>
        <taxon>Ecdysozoa</taxon>
        <taxon>Arthropoda</taxon>
        <taxon>Crustacea</taxon>
        <taxon>Multicrustacea</taxon>
        <taxon>Malacostraca</taxon>
        <taxon>Eumalacostraca</taxon>
        <taxon>Eucarida</taxon>
        <taxon>Decapoda</taxon>
        <taxon>Pleocyemata</taxon>
        <taxon>Astacidea</taxon>
        <taxon>Nephropoidea</taxon>
        <taxon>Nephropidae</taxon>
        <taxon>Homarus</taxon>
    </lineage>
</organism>
<evidence type="ECO:0000313" key="2">
    <source>
        <dbReference type="Proteomes" id="UP000747542"/>
    </source>
</evidence>
<gene>
    <name evidence="1" type="ORF">Hamer_G007861</name>
</gene>
<dbReference type="Proteomes" id="UP000747542">
    <property type="component" value="Unassembled WGS sequence"/>
</dbReference>